<dbReference type="Gene3D" id="1.20.58.2180">
    <property type="match status" value="1"/>
</dbReference>
<protein>
    <submittedName>
        <fullName evidence="2">ABC transporter substrate-binding protein</fullName>
    </submittedName>
</protein>
<dbReference type="PANTHER" id="PTHR30535">
    <property type="entry name" value="VITAMIN B12-BINDING PROTEIN"/>
    <property type="match status" value="1"/>
</dbReference>
<evidence type="ECO:0000259" key="1">
    <source>
        <dbReference type="PROSITE" id="PS50983"/>
    </source>
</evidence>
<dbReference type="KEGG" id="msum:OH143_06905"/>
<dbReference type="PROSITE" id="PS50983">
    <property type="entry name" value="FE_B12_PBP"/>
    <property type="match status" value="1"/>
</dbReference>
<dbReference type="GeneID" id="4848065"/>
<dbReference type="CDD" id="cd01142">
    <property type="entry name" value="TroA_e"/>
    <property type="match status" value="1"/>
</dbReference>
<feature type="domain" description="Fe/B12 periplasmic-binding" evidence="1">
    <location>
        <begin position="58"/>
        <end position="327"/>
    </location>
</feature>
<dbReference type="Gene3D" id="3.40.50.1980">
    <property type="entry name" value="Nitrogenase molybdenum iron protein domain"/>
    <property type="match status" value="2"/>
</dbReference>
<gene>
    <name evidence="2" type="ORF">OH143_06905</name>
</gene>
<proteinExistence type="predicted"/>
<dbReference type="GeneID" id="76730607"/>
<evidence type="ECO:0000313" key="3">
    <source>
        <dbReference type="Proteomes" id="UP001156196"/>
    </source>
</evidence>
<dbReference type="PROSITE" id="PS51257">
    <property type="entry name" value="PROKAR_LIPOPROTEIN"/>
    <property type="match status" value="1"/>
</dbReference>
<dbReference type="PANTHER" id="PTHR30535:SF34">
    <property type="entry name" value="MOLYBDATE-BINDING PROTEIN MOLA"/>
    <property type="match status" value="1"/>
</dbReference>
<reference evidence="2" key="1">
    <citation type="submission" date="2022-10" db="EMBL/GenBank/DDBJ databases">
        <title>Complete genome of Methanoculleus submarinus DSM 15122.</title>
        <authorList>
            <person name="Chen S.-C."/>
            <person name="Lai S.-J."/>
            <person name="You Y.-T."/>
        </authorList>
    </citation>
    <scope>NUCLEOTIDE SEQUENCE</scope>
    <source>
        <strain evidence="2">DSM 15122</strain>
    </source>
</reference>
<dbReference type="AlphaFoldDB" id="A0AAX3E683"/>
<dbReference type="SUPFAM" id="SSF53807">
    <property type="entry name" value="Helical backbone' metal receptor"/>
    <property type="match status" value="1"/>
</dbReference>
<dbReference type="Pfam" id="PF01497">
    <property type="entry name" value="Peripla_BP_2"/>
    <property type="match status" value="1"/>
</dbReference>
<dbReference type="InterPro" id="IPR050902">
    <property type="entry name" value="ABC_Transporter_SBP"/>
</dbReference>
<accession>A0AAX3E683</accession>
<dbReference type="RefSeq" id="WP_011842880.1">
    <property type="nucleotide sequence ID" value="NZ_CP109831.1"/>
</dbReference>
<name>A0AAX3E683_9EURY</name>
<evidence type="ECO:0000313" key="2">
    <source>
        <dbReference type="EMBL" id="UYU17444.1"/>
    </source>
</evidence>
<dbReference type="EMBL" id="CP109831">
    <property type="protein sequence ID" value="UYU17444.1"/>
    <property type="molecule type" value="Genomic_DNA"/>
</dbReference>
<keyword evidence="3" id="KW-1185">Reference proteome</keyword>
<organism evidence="2 3">
    <name type="scientific">Methanoculleus submarinus</name>
    <dbReference type="NCBI Taxonomy" id="204050"/>
    <lineage>
        <taxon>Archaea</taxon>
        <taxon>Methanobacteriati</taxon>
        <taxon>Methanobacteriota</taxon>
        <taxon>Stenosarchaea group</taxon>
        <taxon>Methanomicrobia</taxon>
        <taxon>Methanomicrobiales</taxon>
        <taxon>Methanomicrobiaceae</taxon>
        <taxon>Methanoculleus</taxon>
    </lineage>
</organism>
<sequence length="360" mass="39514">MVAITRRCHLLLTLLCICGVLLCTSAACTTVRGTDSPAENRTITDMAGRTVAVPSEIESIACTSPPSTMLVYMVAPDRLAGWNFAPEEGYIPERYMALPVVGGWFRKETGNYETFISMHPDIVVEGYTTDGGAAHVTVAERQQKMGSIPVVAVEDTTNATRYSGPIRFMGGLLGEEEQAEAMIAFYEGVLATVTERVASIPDDERVAVYYAEGPKGLMTDPSGSPHAELIDLCGGRNVAECAITPGMGMTEVSMEQVIAWNPDVVLVHDPGFYATVRTDPLWQEIAAVKTDRVYLIPQTAFCWFDRPPGINRIVGIPWTAKVLYPNLFADMDLESLVREYHETFIHVSLSDDRIREILNP</sequence>
<dbReference type="Proteomes" id="UP001156196">
    <property type="component" value="Chromosome"/>
</dbReference>
<dbReference type="InterPro" id="IPR002491">
    <property type="entry name" value="ABC_transptr_periplasmic_BD"/>
</dbReference>